<organism evidence="7 8">
    <name type="scientific">Acrobeloides nanus</name>
    <dbReference type="NCBI Taxonomy" id="290746"/>
    <lineage>
        <taxon>Eukaryota</taxon>
        <taxon>Metazoa</taxon>
        <taxon>Ecdysozoa</taxon>
        <taxon>Nematoda</taxon>
        <taxon>Chromadorea</taxon>
        <taxon>Rhabditida</taxon>
        <taxon>Tylenchina</taxon>
        <taxon>Cephalobomorpha</taxon>
        <taxon>Cephaloboidea</taxon>
        <taxon>Cephalobidae</taxon>
        <taxon>Acrobeloides</taxon>
    </lineage>
</organism>
<sequence>MINETALSQAASSSSNTDPEVLARARTEFGKLKDGIEIPLQIEAELIPDEQRKLKWIRHHQKRKKQRGRLPPIMDTPIIMDNDGSIGRKNETCLGDEFIHRVKISGCKSHYIKNRFCHGTCASFYIPKLRSKKLKGLFQSCAACVPSEYEHIQVRLKCPDRAEKEIIQLVMRVKKCACRNIDFNSDDDDLDYEV</sequence>
<feature type="region of interest" description="Disordered" evidence="5">
    <location>
        <begin position="1"/>
        <end position="21"/>
    </location>
</feature>
<reference evidence="8" key="1">
    <citation type="submission" date="2022-11" db="UniProtKB">
        <authorList>
            <consortium name="WormBaseParasite"/>
        </authorList>
    </citation>
    <scope>IDENTIFICATION</scope>
</reference>
<evidence type="ECO:0000256" key="5">
    <source>
        <dbReference type="SAM" id="MobiDB-lite"/>
    </source>
</evidence>
<proteinExistence type="predicted"/>
<dbReference type="InterPro" id="IPR004133">
    <property type="entry name" value="DAN_dom"/>
</dbReference>
<dbReference type="Gene3D" id="2.10.90.10">
    <property type="entry name" value="Cystine-knot cytokines"/>
    <property type="match status" value="1"/>
</dbReference>
<evidence type="ECO:0000256" key="3">
    <source>
        <dbReference type="ARBA" id="ARBA00022729"/>
    </source>
</evidence>
<dbReference type="InterPro" id="IPR029034">
    <property type="entry name" value="Cystine-knot_cytokine"/>
</dbReference>
<accession>A0A914DJ25</accession>
<protein>
    <submittedName>
        <fullName evidence="8">Bursicon</fullName>
    </submittedName>
</protein>
<feature type="compositionally biased region" description="Polar residues" evidence="5">
    <location>
        <begin position="1"/>
        <end position="18"/>
    </location>
</feature>
<dbReference type="InterPro" id="IPR006207">
    <property type="entry name" value="Cys_knot_C"/>
</dbReference>
<dbReference type="PANTHER" id="PTHR15283:SF4">
    <property type="entry name" value="BURSICON"/>
    <property type="match status" value="1"/>
</dbReference>
<feature type="domain" description="CTCK" evidence="6">
    <location>
        <begin position="95"/>
        <end position="183"/>
    </location>
</feature>
<evidence type="ECO:0000313" key="7">
    <source>
        <dbReference type="Proteomes" id="UP000887540"/>
    </source>
</evidence>
<evidence type="ECO:0000313" key="8">
    <source>
        <dbReference type="WBParaSite" id="ACRNAN_scaffold2843.g20319.t1"/>
    </source>
</evidence>
<dbReference type="GO" id="GO:0048018">
    <property type="term" value="F:receptor ligand activity"/>
    <property type="evidence" value="ECO:0007669"/>
    <property type="project" value="TreeGrafter"/>
</dbReference>
<evidence type="ECO:0000259" key="6">
    <source>
        <dbReference type="SMART" id="SM00041"/>
    </source>
</evidence>
<keyword evidence="3" id="KW-0732">Signal</keyword>
<dbReference type="AlphaFoldDB" id="A0A914DJ25"/>
<dbReference type="GO" id="GO:0009887">
    <property type="term" value="P:animal organ morphogenesis"/>
    <property type="evidence" value="ECO:0007669"/>
    <property type="project" value="TreeGrafter"/>
</dbReference>
<dbReference type="PANTHER" id="PTHR15283">
    <property type="entry name" value="GREMLIN 1"/>
    <property type="match status" value="1"/>
</dbReference>
<evidence type="ECO:0000256" key="4">
    <source>
        <dbReference type="ARBA" id="ARBA00023157"/>
    </source>
</evidence>
<dbReference type="WBParaSite" id="ACRNAN_scaffold2843.g20319.t1">
    <property type="protein sequence ID" value="ACRNAN_scaffold2843.g20319.t1"/>
    <property type="gene ID" value="ACRNAN_scaffold2843.g20319"/>
</dbReference>
<evidence type="ECO:0000256" key="2">
    <source>
        <dbReference type="ARBA" id="ARBA00022525"/>
    </source>
</evidence>
<name>A0A914DJ25_9BILA</name>
<dbReference type="SMART" id="SM00041">
    <property type="entry name" value="CT"/>
    <property type="match status" value="1"/>
</dbReference>
<dbReference type="Proteomes" id="UP000887540">
    <property type="component" value="Unplaced"/>
</dbReference>
<keyword evidence="4" id="KW-1015">Disulfide bond</keyword>
<dbReference type="GO" id="GO:0038098">
    <property type="term" value="P:sequestering of BMP from receptor via BMP binding"/>
    <property type="evidence" value="ECO:0007669"/>
    <property type="project" value="TreeGrafter"/>
</dbReference>
<dbReference type="GO" id="GO:0036122">
    <property type="term" value="F:BMP binding"/>
    <property type="evidence" value="ECO:0007669"/>
    <property type="project" value="TreeGrafter"/>
</dbReference>
<keyword evidence="7" id="KW-1185">Reference proteome</keyword>
<keyword evidence="2" id="KW-0964">Secreted</keyword>
<dbReference type="GO" id="GO:0005615">
    <property type="term" value="C:extracellular space"/>
    <property type="evidence" value="ECO:0007669"/>
    <property type="project" value="TreeGrafter"/>
</dbReference>
<dbReference type="Pfam" id="PF03045">
    <property type="entry name" value="DAN"/>
    <property type="match status" value="1"/>
</dbReference>
<comment type="subcellular location">
    <subcellularLocation>
        <location evidence="1">Secreted</location>
    </subcellularLocation>
</comment>
<evidence type="ECO:0000256" key="1">
    <source>
        <dbReference type="ARBA" id="ARBA00004613"/>
    </source>
</evidence>